<dbReference type="Pfam" id="PF00582">
    <property type="entry name" value="Usp"/>
    <property type="match status" value="1"/>
</dbReference>
<dbReference type="InterPro" id="IPR014729">
    <property type="entry name" value="Rossmann-like_a/b/a_fold"/>
</dbReference>
<dbReference type="AlphaFoldDB" id="A0A1K0ID68"/>
<comment type="similarity">
    <text evidence="1">Belongs to the universal stress protein A family.</text>
</comment>
<gene>
    <name evidence="3" type="ORF">CNECB9_2030005</name>
</gene>
<name>A0A1K0ID68_CUPNE</name>
<dbReference type="RefSeq" id="WP_340522602.1">
    <property type="nucleotide sequence ID" value="NZ_FMSH01000117.1"/>
</dbReference>
<dbReference type="SUPFAM" id="SSF52402">
    <property type="entry name" value="Adenine nucleotide alpha hydrolases-like"/>
    <property type="match status" value="1"/>
</dbReference>
<dbReference type="CDD" id="cd00293">
    <property type="entry name" value="USP-like"/>
    <property type="match status" value="1"/>
</dbReference>
<evidence type="ECO:0000256" key="1">
    <source>
        <dbReference type="ARBA" id="ARBA00008791"/>
    </source>
</evidence>
<proteinExistence type="inferred from homology"/>
<dbReference type="PANTHER" id="PTHR46268:SF15">
    <property type="entry name" value="UNIVERSAL STRESS PROTEIN HP_0031"/>
    <property type="match status" value="1"/>
</dbReference>
<dbReference type="InterPro" id="IPR006016">
    <property type="entry name" value="UspA"/>
</dbReference>
<dbReference type="PRINTS" id="PR01438">
    <property type="entry name" value="UNVRSLSTRESS"/>
</dbReference>
<organism evidence="3">
    <name type="scientific">Cupriavidus necator</name>
    <name type="common">Alcaligenes eutrophus</name>
    <name type="synonym">Ralstonia eutropha</name>
    <dbReference type="NCBI Taxonomy" id="106590"/>
    <lineage>
        <taxon>Bacteria</taxon>
        <taxon>Pseudomonadati</taxon>
        <taxon>Pseudomonadota</taxon>
        <taxon>Betaproteobacteria</taxon>
        <taxon>Burkholderiales</taxon>
        <taxon>Burkholderiaceae</taxon>
        <taxon>Cupriavidus</taxon>
    </lineage>
</organism>
<sequence length="145" mass="16060">MFKHLLLAVDGSDLSESAFRQALTLAREMGARTTAVRVCPNYHVLTYQVEMLEDTRETYVKEAWENATRYLRGLADEAGAAGVACDTAYVVNDHPYEAIIKTAEEKGCDLIVMASHGRRGVQGMLIGSETLKVLTHSKIPVLVYR</sequence>
<protein>
    <submittedName>
        <fullName evidence="3">Universal stress protein</fullName>
    </submittedName>
</protein>
<reference evidence="3" key="1">
    <citation type="submission" date="2016-09" db="EMBL/GenBank/DDBJ databases">
        <authorList>
            <person name="Capua I."/>
            <person name="De Benedictis P."/>
            <person name="Joannis T."/>
            <person name="Lombin L.H."/>
            <person name="Cattoli G."/>
        </authorList>
    </citation>
    <scope>NUCLEOTIDE SEQUENCE</scope>
    <source>
        <strain evidence="3">B9</strain>
    </source>
</reference>
<dbReference type="InterPro" id="IPR006015">
    <property type="entry name" value="Universal_stress_UspA"/>
</dbReference>
<evidence type="ECO:0000259" key="2">
    <source>
        <dbReference type="Pfam" id="PF00582"/>
    </source>
</evidence>
<dbReference type="Gene3D" id="3.40.50.620">
    <property type="entry name" value="HUPs"/>
    <property type="match status" value="1"/>
</dbReference>
<accession>A0A1K0ID68</accession>
<feature type="domain" description="UspA" evidence="2">
    <location>
        <begin position="1"/>
        <end position="145"/>
    </location>
</feature>
<dbReference type="PANTHER" id="PTHR46268">
    <property type="entry name" value="STRESS RESPONSE PROTEIN NHAX"/>
    <property type="match status" value="1"/>
</dbReference>
<evidence type="ECO:0000313" key="3">
    <source>
        <dbReference type="EMBL" id="SCU74813.1"/>
    </source>
</evidence>
<dbReference type="EMBL" id="FMSH01000117">
    <property type="protein sequence ID" value="SCU74813.1"/>
    <property type="molecule type" value="Genomic_DNA"/>
</dbReference>